<evidence type="ECO:0000256" key="2">
    <source>
        <dbReference type="SAM" id="Phobius"/>
    </source>
</evidence>
<evidence type="ECO:0000256" key="1">
    <source>
        <dbReference type="SAM" id="MobiDB-lite"/>
    </source>
</evidence>
<feature type="compositionally biased region" description="Low complexity" evidence="1">
    <location>
        <begin position="80"/>
        <end position="90"/>
    </location>
</feature>
<feature type="compositionally biased region" description="Pro residues" evidence="1">
    <location>
        <begin position="91"/>
        <end position="100"/>
    </location>
</feature>
<keyword evidence="2" id="KW-0472">Membrane</keyword>
<reference evidence="3" key="1">
    <citation type="submission" date="2018-01" db="EMBL/GenBank/DDBJ databases">
        <title>An insight into the sialome of Amazonian anophelines.</title>
        <authorList>
            <person name="Ribeiro J.M."/>
            <person name="Scarpassa V."/>
            <person name="Calvo E."/>
        </authorList>
    </citation>
    <scope>NUCLEOTIDE SEQUENCE</scope>
</reference>
<proteinExistence type="predicted"/>
<accession>A0A2M4CYT2</accession>
<evidence type="ECO:0000313" key="3">
    <source>
        <dbReference type="EMBL" id="MBW70018.1"/>
    </source>
</evidence>
<name>A0A2M4CYT2_ANODA</name>
<protein>
    <submittedName>
        <fullName evidence="3">Uncharacterized protein</fullName>
    </submittedName>
</protein>
<feature type="region of interest" description="Disordered" evidence="1">
    <location>
        <begin position="68"/>
        <end position="100"/>
    </location>
</feature>
<dbReference type="EMBL" id="GGFL01005840">
    <property type="protein sequence ID" value="MBW70018.1"/>
    <property type="molecule type" value="Transcribed_RNA"/>
</dbReference>
<sequence>MSSSFLLLANDLDMLVVILGSLLCIAVILLRACDRSRSDKLPGPSSTACRKLEDDCCGMLSELPPRVDASERSALSPLGVEPSSSSSEVPVPVPVPDAAL</sequence>
<keyword evidence="2" id="KW-0812">Transmembrane</keyword>
<keyword evidence="2" id="KW-1133">Transmembrane helix</keyword>
<organism evidence="3">
    <name type="scientific">Anopheles darlingi</name>
    <name type="common">Mosquito</name>
    <dbReference type="NCBI Taxonomy" id="43151"/>
    <lineage>
        <taxon>Eukaryota</taxon>
        <taxon>Metazoa</taxon>
        <taxon>Ecdysozoa</taxon>
        <taxon>Arthropoda</taxon>
        <taxon>Hexapoda</taxon>
        <taxon>Insecta</taxon>
        <taxon>Pterygota</taxon>
        <taxon>Neoptera</taxon>
        <taxon>Endopterygota</taxon>
        <taxon>Diptera</taxon>
        <taxon>Nematocera</taxon>
        <taxon>Culicoidea</taxon>
        <taxon>Culicidae</taxon>
        <taxon>Anophelinae</taxon>
        <taxon>Anopheles</taxon>
    </lineage>
</organism>
<feature type="transmembrane region" description="Helical" evidence="2">
    <location>
        <begin position="12"/>
        <end position="30"/>
    </location>
</feature>
<dbReference type="AlphaFoldDB" id="A0A2M4CYT2"/>